<keyword evidence="3" id="KW-1185">Reference proteome</keyword>
<evidence type="ECO:0000313" key="2">
    <source>
        <dbReference type="EMBL" id="SFR09752.1"/>
    </source>
</evidence>
<feature type="transmembrane region" description="Helical" evidence="1">
    <location>
        <begin position="6"/>
        <end position="28"/>
    </location>
</feature>
<dbReference type="STRING" id="39060.SAMN05660706_11950"/>
<organism evidence="2 3">
    <name type="scientific">Desulfoscipio geothermicus DSM 3669</name>
    <dbReference type="NCBI Taxonomy" id="1121426"/>
    <lineage>
        <taxon>Bacteria</taxon>
        <taxon>Bacillati</taxon>
        <taxon>Bacillota</taxon>
        <taxon>Clostridia</taxon>
        <taxon>Eubacteriales</taxon>
        <taxon>Desulfallaceae</taxon>
        <taxon>Desulfoscipio</taxon>
    </lineage>
</organism>
<keyword evidence="1" id="KW-1133">Transmembrane helix</keyword>
<sequence>MEFNATLLAQLLNVLVLLLIIFLIYRLVKAWINNHYNATLQRKEIIKKLDNIEAKFNEILVLIKEFLRKV</sequence>
<keyword evidence="1" id="KW-0812">Transmembrane</keyword>
<dbReference type="EMBL" id="FOYM01000019">
    <property type="protein sequence ID" value="SFR09752.1"/>
    <property type="molecule type" value="Genomic_DNA"/>
</dbReference>
<evidence type="ECO:0008006" key="4">
    <source>
        <dbReference type="Google" id="ProtNLM"/>
    </source>
</evidence>
<dbReference type="Proteomes" id="UP000199584">
    <property type="component" value="Unassembled WGS sequence"/>
</dbReference>
<dbReference type="RefSeq" id="WP_092484513.1">
    <property type="nucleotide sequence ID" value="NZ_FOYM01000019.1"/>
</dbReference>
<dbReference type="AlphaFoldDB" id="A0A1I6DWQ9"/>
<proteinExistence type="predicted"/>
<accession>A0A1I6DWQ9</accession>
<keyword evidence="1" id="KW-0472">Membrane</keyword>
<reference evidence="3" key="1">
    <citation type="submission" date="2016-10" db="EMBL/GenBank/DDBJ databases">
        <authorList>
            <person name="Varghese N."/>
            <person name="Submissions S."/>
        </authorList>
    </citation>
    <scope>NUCLEOTIDE SEQUENCE [LARGE SCALE GENOMIC DNA]</scope>
    <source>
        <strain evidence="3">DSM 3669</strain>
    </source>
</reference>
<name>A0A1I6DWQ9_9FIRM</name>
<gene>
    <name evidence="2" type="ORF">SAMN05660706_11950</name>
</gene>
<evidence type="ECO:0000313" key="3">
    <source>
        <dbReference type="Proteomes" id="UP000199584"/>
    </source>
</evidence>
<evidence type="ECO:0000256" key="1">
    <source>
        <dbReference type="SAM" id="Phobius"/>
    </source>
</evidence>
<protein>
    <recommendedName>
        <fullName evidence="4">BhlA holin family protein</fullName>
    </recommendedName>
</protein>